<gene>
    <name evidence="1" type="ORF">A8926_4828</name>
</gene>
<dbReference type="OrthoDB" id="3695240at2"/>
<keyword evidence="2" id="KW-1185">Reference proteome</keyword>
<name>A0A2N3Y200_SACSN</name>
<sequence>MRTPLRDNPTPARFAGIRRYFATQNLLWSRHLDALQPWEQVTELRWVRNPITRRWELRGGVLPGS</sequence>
<dbReference type="RefSeq" id="WP_010693460.1">
    <property type="nucleotide sequence ID" value="NZ_CP061007.1"/>
</dbReference>
<reference evidence="1" key="1">
    <citation type="submission" date="2017-12" db="EMBL/GenBank/DDBJ databases">
        <title>Sequencing the genomes of 1000 Actinobacteria strains.</title>
        <authorList>
            <person name="Klenk H.-P."/>
        </authorList>
    </citation>
    <scope>NUCLEOTIDE SEQUENCE [LARGE SCALE GENOMIC DNA]</scope>
    <source>
        <strain evidence="1">DSM 44228</strain>
    </source>
</reference>
<comment type="caution">
    <text evidence="1">The sequence shown here is derived from an EMBL/GenBank/DDBJ whole genome shotgun (WGS) entry which is preliminary data.</text>
</comment>
<accession>A0A2N3Y200</accession>
<evidence type="ECO:0000313" key="2">
    <source>
        <dbReference type="Proteomes" id="UP000233786"/>
    </source>
</evidence>
<protein>
    <submittedName>
        <fullName evidence="1">Uncharacterized protein</fullName>
    </submittedName>
</protein>
<dbReference type="AlphaFoldDB" id="A0A2N3Y200"/>
<proteinExistence type="predicted"/>
<organism evidence="1 2">
    <name type="scientific">Saccharopolyspora spinosa</name>
    <dbReference type="NCBI Taxonomy" id="60894"/>
    <lineage>
        <taxon>Bacteria</taxon>
        <taxon>Bacillati</taxon>
        <taxon>Actinomycetota</taxon>
        <taxon>Actinomycetes</taxon>
        <taxon>Pseudonocardiales</taxon>
        <taxon>Pseudonocardiaceae</taxon>
        <taxon>Saccharopolyspora</taxon>
    </lineage>
</organism>
<evidence type="ECO:0000313" key="1">
    <source>
        <dbReference type="EMBL" id="PKW16920.1"/>
    </source>
</evidence>
<dbReference type="Proteomes" id="UP000233786">
    <property type="component" value="Unassembled WGS sequence"/>
</dbReference>
<dbReference type="EMBL" id="PJNB01000001">
    <property type="protein sequence ID" value="PKW16920.1"/>
    <property type="molecule type" value="Genomic_DNA"/>
</dbReference>